<keyword evidence="1" id="KW-0539">Nucleus</keyword>
<keyword evidence="4" id="KW-1185">Reference proteome</keyword>
<dbReference type="CDD" id="cd00067">
    <property type="entry name" value="GAL4"/>
    <property type="match status" value="1"/>
</dbReference>
<dbReference type="PROSITE" id="PS50048">
    <property type="entry name" value="ZN2_CY6_FUNGAL_2"/>
    <property type="match status" value="1"/>
</dbReference>
<protein>
    <recommendedName>
        <fullName evidence="2">Zn(2)-C6 fungal-type domain-containing protein</fullName>
    </recommendedName>
</protein>
<evidence type="ECO:0000259" key="2">
    <source>
        <dbReference type="PROSITE" id="PS50048"/>
    </source>
</evidence>
<name>A0A8H3VNC7_VENIN</name>
<evidence type="ECO:0000256" key="1">
    <source>
        <dbReference type="ARBA" id="ARBA00023242"/>
    </source>
</evidence>
<dbReference type="InterPro" id="IPR053157">
    <property type="entry name" value="Sterol_Uptake_Regulator"/>
</dbReference>
<gene>
    <name evidence="3" type="ORF">EG327_000612</name>
</gene>
<dbReference type="InterPro" id="IPR001138">
    <property type="entry name" value="Zn2Cys6_DnaBD"/>
</dbReference>
<evidence type="ECO:0000313" key="4">
    <source>
        <dbReference type="Proteomes" id="UP000490939"/>
    </source>
</evidence>
<dbReference type="Gene3D" id="4.10.240.10">
    <property type="entry name" value="Zn(2)-C6 fungal-type DNA-binding domain"/>
    <property type="match status" value="1"/>
</dbReference>
<feature type="domain" description="Zn(2)-C6 fungal-type" evidence="2">
    <location>
        <begin position="119"/>
        <end position="149"/>
    </location>
</feature>
<comment type="caution">
    <text evidence="3">The sequence shown here is derived from an EMBL/GenBank/DDBJ whole genome shotgun (WGS) entry which is preliminary data.</text>
</comment>
<dbReference type="AlphaFoldDB" id="A0A8H3VNC7"/>
<dbReference type="SMART" id="SM00066">
    <property type="entry name" value="GAL4"/>
    <property type="match status" value="1"/>
</dbReference>
<dbReference type="InterPro" id="IPR021858">
    <property type="entry name" value="Fun_TF"/>
</dbReference>
<dbReference type="PROSITE" id="PS00463">
    <property type="entry name" value="ZN2_CY6_FUNGAL_1"/>
    <property type="match status" value="1"/>
</dbReference>
<proteinExistence type="predicted"/>
<reference evidence="3 4" key="1">
    <citation type="submission" date="2019-07" db="EMBL/GenBank/DDBJ databases">
        <title>Venturia inaequalis Genome Resource.</title>
        <authorList>
            <person name="Lichtner F.J."/>
        </authorList>
    </citation>
    <scope>NUCLEOTIDE SEQUENCE [LARGE SCALE GENOMIC DNA]</scope>
    <source>
        <strain evidence="3 4">DMI_063113</strain>
    </source>
</reference>
<dbReference type="GO" id="GO:0008270">
    <property type="term" value="F:zinc ion binding"/>
    <property type="evidence" value="ECO:0007669"/>
    <property type="project" value="InterPro"/>
</dbReference>
<accession>A0A8H3VNC7</accession>
<organism evidence="3 4">
    <name type="scientific">Venturia inaequalis</name>
    <name type="common">Apple scab fungus</name>
    <dbReference type="NCBI Taxonomy" id="5025"/>
    <lineage>
        <taxon>Eukaryota</taxon>
        <taxon>Fungi</taxon>
        <taxon>Dikarya</taxon>
        <taxon>Ascomycota</taxon>
        <taxon>Pezizomycotina</taxon>
        <taxon>Dothideomycetes</taxon>
        <taxon>Pleosporomycetidae</taxon>
        <taxon>Venturiales</taxon>
        <taxon>Venturiaceae</taxon>
        <taxon>Venturia</taxon>
    </lineage>
</organism>
<dbReference type="GO" id="GO:0001228">
    <property type="term" value="F:DNA-binding transcription activator activity, RNA polymerase II-specific"/>
    <property type="evidence" value="ECO:0007669"/>
    <property type="project" value="TreeGrafter"/>
</dbReference>
<dbReference type="Pfam" id="PF11951">
    <property type="entry name" value="Fungal_trans_2"/>
    <property type="match status" value="1"/>
</dbReference>
<dbReference type="Proteomes" id="UP000490939">
    <property type="component" value="Unassembled WGS sequence"/>
</dbReference>
<sequence length="495" mass="56008">MAMNFHSPISLDYDSRFKTSNLSRMDYHNGLWNGQFDAEQWVWPPGNVGLQYTHHTPGAVFEISESDASMGLDQYPFEETSSCAVSPNSSPPFSEQESVVTRVRNKPIPRKGHTKSRRGCFNCKRRKIKCQEAHPACGNCEKAGIICEYPKTVQQQQQTESSIIRQPQAMNAAFSMTDMRFFHHFLVRAYPRLPVGSDAVWTLSVPAFAQEYEFLMRAMLALGASHLTVTTDTELNSQALAHRVEAVTSLNKVLARPAITKEEADARFAAFMILTFQSTCMVDGMFDYLTMLRGCMFQGKYLGMSQSEFSVFVGDYSGISSMPERFTDAQLESLDVKTLDEAVASLAALLPLCETELELHYHKLLTNIVTFAYTSPKAAYRSFVELYGIIGVMSHADFQRLVDQSNGVSQLLLSHFMASHVLLHHLDIFSTQQRENESVPFYRVFKGWMRGIKESLQHPMRKYNAWPFSFVVNFGRENIGEADAEARMAAVKFKR</sequence>
<dbReference type="PANTHER" id="PTHR47784">
    <property type="entry name" value="STEROL UPTAKE CONTROL PROTEIN 2"/>
    <property type="match status" value="1"/>
</dbReference>
<dbReference type="Pfam" id="PF00172">
    <property type="entry name" value="Zn_clus"/>
    <property type="match status" value="1"/>
</dbReference>
<dbReference type="EMBL" id="WNWR01000112">
    <property type="protein sequence ID" value="KAE9991011.1"/>
    <property type="molecule type" value="Genomic_DNA"/>
</dbReference>
<evidence type="ECO:0000313" key="3">
    <source>
        <dbReference type="EMBL" id="KAE9991011.1"/>
    </source>
</evidence>
<dbReference type="InterPro" id="IPR036864">
    <property type="entry name" value="Zn2-C6_fun-type_DNA-bd_sf"/>
</dbReference>
<dbReference type="PANTHER" id="PTHR47784:SF7">
    <property type="entry name" value="ZN(II)2CYS6 TRANSCRIPTION FACTOR (EUROFUNG)"/>
    <property type="match status" value="1"/>
</dbReference>
<dbReference type="SUPFAM" id="SSF57701">
    <property type="entry name" value="Zn2/Cys6 DNA-binding domain"/>
    <property type="match status" value="1"/>
</dbReference>